<keyword evidence="1" id="KW-0812">Transmembrane</keyword>
<protein>
    <submittedName>
        <fullName evidence="2">Uncharacterized protein</fullName>
    </submittedName>
</protein>
<name>A0A815HN83_9BILA</name>
<dbReference type="EMBL" id="CAJNOU010003300">
    <property type="protein sequence ID" value="CAF1383053.1"/>
    <property type="molecule type" value="Genomic_DNA"/>
</dbReference>
<organism evidence="2 6">
    <name type="scientific">Rotaria sordida</name>
    <dbReference type="NCBI Taxonomy" id="392033"/>
    <lineage>
        <taxon>Eukaryota</taxon>
        <taxon>Metazoa</taxon>
        <taxon>Spiralia</taxon>
        <taxon>Gnathifera</taxon>
        <taxon>Rotifera</taxon>
        <taxon>Eurotatoria</taxon>
        <taxon>Bdelloidea</taxon>
        <taxon>Philodinida</taxon>
        <taxon>Philodinidae</taxon>
        <taxon>Rotaria</taxon>
    </lineage>
</organism>
<feature type="transmembrane region" description="Helical" evidence="1">
    <location>
        <begin position="153"/>
        <end position="173"/>
    </location>
</feature>
<accession>A0A815HN83</accession>
<dbReference type="EMBL" id="CAJOBE010003457">
    <property type="protein sequence ID" value="CAF3881604.1"/>
    <property type="molecule type" value="Genomic_DNA"/>
</dbReference>
<evidence type="ECO:0000313" key="5">
    <source>
        <dbReference type="EMBL" id="CAF3881604.1"/>
    </source>
</evidence>
<dbReference type="AlphaFoldDB" id="A0A815HN83"/>
<feature type="transmembrane region" description="Helical" evidence="1">
    <location>
        <begin position="206"/>
        <end position="232"/>
    </location>
</feature>
<reference evidence="2" key="1">
    <citation type="submission" date="2021-02" db="EMBL/GenBank/DDBJ databases">
        <authorList>
            <person name="Nowell W R."/>
        </authorList>
    </citation>
    <scope>NUCLEOTIDE SEQUENCE</scope>
</reference>
<evidence type="ECO:0000256" key="1">
    <source>
        <dbReference type="SAM" id="Phobius"/>
    </source>
</evidence>
<evidence type="ECO:0000313" key="6">
    <source>
        <dbReference type="Proteomes" id="UP000663882"/>
    </source>
</evidence>
<keyword evidence="1" id="KW-1133">Transmembrane helix</keyword>
<feature type="transmembrane region" description="Helical" evidence="1">
    <location>
        <begin position="50"/>
        <end position="72"/>
    </location>
</feature>
<dbReference type="OrthoDB" id="10013136at2759"/>
<comment type="caution">
    <text evidence="2">The sequence shown here is derived from an EMBL/GenBank/DDBJ whole genome shotgun (WGS) entry which is preliminary data.</text>
</comment>
<feature type="transmembrane region" description="Helical" evidence="1">
    <location>
        <begin position="180"/>
        <end position="200"/>
    </location>
</feature>
<keyword evidence="1" id="KW-0472">Membrane</keyword>
<dbReference type="EMBL" id="CAJNOO010003825">
    <property type="protein sequence ID" value="CAF1356249.1"/>
    <property type="molecule type" value="Genomic_DNA"/>
</dbReference>
<evidence type="ECO:0000313" key="4">
    <source>
        <dbReference type="EMBL" id="CAF3870984.1"/>
    </source>
</evidence>
<sequence length="253" mass="30131">MSAYSDALVTSTSNRVNFHDITNDTIKKLCFNKMRSPPLNYLINQNKRTILLIGFILIIIYYQIFSILYPMMLNVLSKHEYFNEQLQIENEKLNRFKQKIIDIKSDHGYSIRKNDITCYECSLHIWKLDFDYILNHIVENNRHIKKSYDDTLYPLQCLLILINCINTICIMMIFKEPIKLFLISNLLTIICLSIYREFFIENKPNVYYTLIFGVVLVLFSCILIIKILLTLFDIIVYQRMKNILTDQWQLPVL</sequence>
<dbReference type="Proteomes" id="UP000663823">
    <property type="component" value="Unassembled WGS sequence"/>
</dbReference>
<dbReference type="Proteomes" id="UP000663874">
    <property type="component" value="Unassembled WGS sequence"/>
</dbReference>
<proteinExistence type="predicted"/>
<evidence type="ECO:0000313" key="2">
    <source>
        <dbReference type="EMBL" id="CAF1356249.1"/>
    </source>
</evidence>
<dbReference type="Proteomes" id="UP000663889">
    <property type="component" value="Unassembled WGS sequence"/>
</dbReference>
<dbReference type="EMBL" id="CAJOAX010003749">
    <property type="protein sequence ID" value="CAF3870984.1"/>
    <property type="molecule type" value="Genomic_DNA"/>
</dbReference>
<evidence type="ECO:0000313" key="3">
    <source>
        <dbReference type="EMBL" id="CAF1383053.1"/>
    </source>
</evidence>
<dbReference type="Proteomes" id="UP000663882">
    <property type="component" value="Unassembled WGS sequence"/>
</dbReference>
<gene>
    <name evidence="5" type="ORF">FNK824_LOCUS19569</name>
    <name evidence="4" type="ORF">OTI717_LOCUS22225</name>
    <name evidence="2" type="ORF">RFH988_LOCUS32568</name>
    <name evidence="3" type="ORF">SEV965_LOCUS30514</name>
</gene>